<gene>
    <name evidence="2" type="ORF">C0Q70_19959</name>
</gene>
<evidence type="ECO:0000313" key="3">
    <source>
        <dbReference type="Proteomes" id="UP000245119"/>
    </source>
</evidence>
<comment type="caution">
    <text evidence="2">The sequence shown here is derived from an EMBL/GenBank/DDBJ whole genome shotgun (WGS) entry which is preliminary data.</text>
</comment>
<dbReference type="Proteomes" id="UP000245119">
    <property type="component" value="Linkage Group LG13"/>
</dbReference>
<dbReference type="AlphaFoldDB" id="A0A2T7NE67"/>
<dbReference type="InterPro" id="IPR036179">
    <property type="entry name" value="Ig-like_dom_sf"/>
</dbReference>
<proteinExistence type="predicted"/>
<feature type="domain" description="Ig-like" evidence="1">
    <location>
        <begin position="51"/>
        <end position="95"/>
    </location>
</feature>
<evidence type="ECO:0000259" key="1">
    <source>
        <dbReference type="PROSITE" id="PS50835"/>
    </source>
</evidence>
<dbReference type="InterPro" id="IPR013783">
    <property type="entry name" value="Ig-like_fold"/>
</dbReference>
<dbReference type="SUPFAM" id="SSF48726">
    <property type="entry name" value="Immunoglobulin"/>
    <property type="match status" value="1"/>
</dbReference>
<dbReference type="EMBL" id="PZQS01000013">
    <property type="protein sequence ID" value="PVD19470.1"/>
    <property type="molecule type" value="Genomic_DNA"/>
</dbReference>
<keyword evidence="3" id="KW-1185">Reference proteome</keyword>
<dbReference type="STRING" id="400727.A0A2T7NE67"/>
<reference evidence="2 3" key="1">
    <citation type="submission" date="2018-04" db="EMBL/GenBank/DDBJ databases">
        <title>The genome of golden apple snail Pomacea canaliculata provides insight into stress tolerance and invasive adaptation.</title>
        <authorList>
            <person name="Liu C."/>
            <person name="Liu B."/>
            <person name="Ren Y."/>
            <person name="Zhang Y."/>
            <person name="Wang H."/>
            <person name="Li S."/>
            <person name="Jiang F."/>
            <person name="Yin L."/>
            <person name="Zhang G."/>
            <person name="Qian W."/>
            <person name="Fan W."/>
        </authorList>
    </citation>
    <scope>NUCLEOTIDE SEQUENCE [LARGE SCALE GENOMIC DNA]</scope>
    <source>
        <strain evidence="2">SZHN2017</strain>
        <tissue evidence="2">Muscle</tissue>
    </source>
</reference>
<sequence>MGLYTGYPTRCSPIHPPLLDTCTRTRANLGIDISTFVFVPDVTNRREPKKPNIQITGAKFVDEGEKIFLICNATAQDQPPDDLDWFRDGEKLQTSESKGVYIRKSYTLVDWHHLQHPGDQERSPEGRRLLRVSHVQPGRHQLPGQRPQR</sequence>
<dbReference type="InterPro" id="IPR007110">
    <property type="entry name" value="Ig-like_dom"/>
</dbReference>
<accession>A0A2T7NE67</accession>
<evidence type="ECO:0000313" key="2">
    <source>
        <dbReference type="EMBL" id="PVD19470.1"/>
    </source>
</evidence>
<dbReference type="Gene3D" id="2.60.40.10">
    <property type="entry name" value="Immunoglobulins"/>
    <property type="match status" value="1"/>
</dbReference>
<organism evidence="2 3">
    <name type="scientific">Pomacea canaliculata</name>
    <name type="common">Golden apple snail</name>
    <dbReference type="NCBI Taxonomy" id="400727"/>
    <lineage>
        <taxon>Eukaryota</taxon>
        <taxon>Metazoa</taxon>
        <taxon>Spiralia</taxon>
        <taxon>Lophotrochozoa</taxon>
        <taxon>Mollusca</taxon>
        <taxon>Gastropoda</taxon>
        <taxon>Caenogastropoda</taxon>
        <taxon>Architaenioglossa</taxon>
        <taxon>Ampullarioidea</taxon>
        <taxon>Ampullariidae</taxon>
        <taxon>Pomacea</taxon>
    </lineage>
</organism>
<dbReference type="PROSITE" id="PS50835">
    <property type="entry name" value="IG_LIKE"/>
    <property type="match status" value="1"/>
</dbReference>
<name>A0A2T7NE67_POMCA</name>
<protein>
    <recommendedName>
        <fullName evidence="1">Ig-like domain-containing protein</fullName>
    </recommendedName>
</protein>